<sequence>MSKMSIDPITLKFLIMMLPMYNPGFAYILHRPNDPRLSETERVRKALGDTLKVTLPGFVFSFIISYWVQPISTDWGDNIFFVCVAYLGVLVLALRWG</sequence>
<keyword evidence="1" id="KW-0812">Transmembrane</keyword>
<dbReference type="AlphaFoldDB" id="A0A3G6J1M6"/>
<feature type="transmembrane region" description="Helical" evidence="1">
    <location>
        <begin position="79"/>
        <end position="96"/>
    </location>
</feature>
<dbReference type="Proteomes" id="UP000271426">
    <property type="component" value="Chromosome"/>
</dbReference>
<organism evidence="2 3">
    <name type="scientific">Corynebacterium pseudopelargi</name>
    <dbReference type="NCBI Taxonomy" id="2080757"/>
    <lineage>
        <taxon>Bacteria</taxon>
        <taxon>Bacillati</taxon>
        <taxon>Actinomycetota</taxon>
        <taxon>Actinomycetes</taxon>
        <taxon>Mycobacteriales</taxon>
        <taxon>Corynebacteriaceae</taxon>
        <taxon>Corynebacterium</taxon>
    </lineage>
</organism>
<accession>A0A3G6J1M6</accession>
<keyword evidence="3" id="KW-1185">Reference proteome</keyword>
<keyword evidence="1" id="KW-1133">Transmembrane helix</keyword>
<protein>
    <submittedName>
        <fullName evidence="2">Uncharacterized protein</fullName>
    </submittedName>
</protein>
<feature type="transmembrane region" description="Helical" evidence="1">
    <location>
        <begin position="12"/>
        <end position="29"/>
    </location>
</feature>
<reference evidence="2 3" key="1">
    <citation type="submission" date="2018-11" db="EMBL/GenBank/DDBJ databases">
        <authorList>
            <person name="Kleinhagauer T."/>
            <person name="Glaeser S.P."/>
            <person name="Spergser J."/>
            <person name="Ruckert C."/>
            <person name="Kaempfer P."/>
            <person name="Busse H.-J."/>
        </authorList>
    </citation>
    <scope>NUCLEOTIDE SEQUENCE [LARGE SCALE GENOMIC DNA]</scope>
    <source>
        <strain evidence="2 3">812CH</strain>
    </source>
</reference>
<evidence type="ECO:0000313" key="3">
    <source>
        <dbReference type="Proteomes" id="UP000271426"/>
    </source>
</evidence>
<dbReference type="RefSeq" id="WP_123961115.1">
    <property type="nucleotide sequence ID" value="NZ_CP033898.1"/>
</dbReference>
<evidence type="ECO:0000313" key="2">
    <source>
        <dbReference type="EMBL" id="AZA10280.1"/>
    </source>
</evidence>
<dbReference type="KEGG" id="cpso:CPPEL_10945"/>
<name>A0A3G6J1M6_9CORY</name>
<gene>
    <name evidence="2" type="ORF">CPPEL_10945</name>
</gene>
<feature type="transmembrane region" description="Helical" evidence="1">
    <location>
        <begin position="50"/>
        <end position="67"/>
    </location>
</feature>
<proteinExistence type="predicted"/>
<evidence type="ECO:0000256" key="1">
    <source>
        <dbReference type="SAM" id="Phobius"/>
    </source>
</evidence>
<dbReference type="EMBL" id="CP033898">
    <property type="protein sequence ID" value="AZA10280.1"/>
    <property type="molecule type" value="Genomic_DNA"/>
</dbReference>
<keyword evidence="1" id="KW-0472">Membrane</keyword>